<gene>
    <name evidence="2" type="ORF">CYMTET_17736</name>
</gene>
<proteinExistence type="predicted"/>
<organism evidence="2 3">
    <name type="scientific">Cymbomonas tetramitiformis</name>
    <dbReference type="NCBI Taxonomy" id="36881"/>
    <lineage>
        <taxon>Eukaryota</taxon>
        <taxon>Viridiplantae</taxon>
        <taxon>Chlorophyta</taxon>
        <taxon>Pyramimonadophyceae</taxon>
        <taxon>Pyramimonadales</taxon>
        <taxon>Pyramimonadaceae</taxon>
        <taxon>Cymbomonas</taxon>
    </lineage>
</organism>
<feature type="compositionally biased region" description="Basic and acidic residues" evidence="1">
    <location>
        <begin position="75"/>
        <end position="98"/>
    </location>
</feature>
<name>A0AAE0L6M7_9CHLO</name>
<feature type="region of interest" description="Disordered" evidence="1">
    <location>
        <begin position="70"/>
        <end position="108"/>
    </location>
</feature>
<evidence type="ECO:0000313" key="2">
    <source>
        <dbReference type="EMBL" id="KAK3274068.1"/>
    </source>
</evidence>
<dbReference type="EMBL" id="LGRX02007971">
    <property type="protein sequence ID" value="KAK3274068.1"/>
    <property type="molecule type" value="Genomic_DNA"/>
</dbReference>
<comment type="caution">
    <text evidence="2">The sequence shown here is derived from an EMBL/GenBank/DDBJ whole genome shotgun (WGS) entry which is preliminary data.</text>
</comment>
<keyword evidence="3" id="KW-1185">Reference proteome</keyword>
<protein>
    <submittedName>
        <fullName evidence="2">Uncharacterized protein</fullName>
    </submittedName>
</protein>
<reference evidence="2 3" key="1">
    <citation type="journal article" date="2015" name="Genome Biol. Evol.">
        <title>Comparative Genomics of a Bacterivorous Green Alga Reveals Evolutionary Causalities and Consequences of Phago-Mixotrophic Mode of Nutrition.</title>
        <authorList>
            <person name="Burns J.A."/>
            <person name="Paasch A."/>
            <person name="Narechania A."/>
            <person name="Kim E."/>
        </authorList>
    </citation>
    <scope>NUCLEOTIDE SEQUENCE [LARGE SCALE GENOMIC DNA]</scope>
    <source>
        <strain evidence="2 3">PLY_AMNH</strain>
    </source>
</reference>
<dbReference type="Proteomes" id="UP001190700">
    <property type="component" value="Unassembled WGS sequence"/>
</dbReference>
<sequence length="123" mass="12818">MQTPSVSMIVPCGDRPKKASTLHTGHACALPHQVAAAPFLPLPVANRRGKPALAKGVDRADSGLATTTAPATTRCEPEREAWRDGQKGIRPAEYRTEAEGEGGVAEPLTVVEVADHATASVEG</sequence>
<evidence type="ECO:0000313" key="3">
    <source>
        <dbReference type="Proteomes" id="UP001190700"/>
    </source>
</evidence>
<dbReference type="AlphaFoldDB" id="A0AAE0L6M7"/>
<accession>A0AAE0L6M7</accession>
<evidence type="ECO:0000256" key="1">
    <source>
        <dbReference type="SAM" id="MobiDB-lite"/>
    </source>
</evidence>